<dbReference type="Pfam" id="PF14578">
    <property type="entry name" value="GTP_EFTU_D4"/>
    <property type="match status" value="1"/>
</dbReference>
<dbReference type="PANTHER" id="PTHR43381:SF4">
    <property type="entry name" value="EUKARYOTIC TRANSLATION INITIATION FACTOR 5B"/>
    <property type="match status" value="1"/>
</dbReference>
<feature type="compositionally biased region" description="Basic and acidic residues" evidence="20">
    <location>
        <begin position="425"/>
        <end position="434"/>
    </location>
</feature>
<feature type="compositionally biased region" description="Basic and acidic residues" evidence="20">
    <location>
        <begin position="684"/>
        <end position="695"/>
    </location>
</feature>
<keyword evidence="25" id="KW-1185">Reference proteome</keyword>
<dbReference type="InterPro" id="IPR027417">
    <property type="entry name" value="P-loop_NTPase"/>
</dbReference>
<feature type="domain" description="RING-type" evidence="22">
    <location>
        <begin position="16"/>
        <end position="57"/>
    </location>
</feature>
<dbReference type="CDD" id="cd01887">
    <property type="entry name" value="IF2_eIF5B"/>
    <property type="match status" value="1"/>
</dbReference>
<dbReference type="SMART" id="SM00184">
    <property type="entry name" value="RING"/>
    <property type="match status" value="1"/>
</dbReference>
<keyword evidence="14" id="KW-0342">GTP-binding</keyword>
<dbReference type="PROSITE" id="PS51722">
    <property type="entry name" value="G_TR_2"/>
    <property type="match status" value="1"/>
</dbReference>
<feature type="transmembrane region" description="Helical" evidence="21">
    <location>
        <begin position="317"/>
        <end position="342"/>
    </location>
</feature>
<evidence type="ECO:0000256" key="1">
    <source>
        <dbReference type="ARBA" id="ARBA00001944"/>
    </source>
</evidence>
<evidence type="ECO:0000256" key="14">
    <source>
        <dbReference type="ARBA" id="ARBA00023134"/>
    </source>
</evidence>
<dbReference type="SUPFAM" id="SSF50447">
    <property type="entry name" value="Translation proteins"/>
    <property type="match status" value="1"/>
</dbReference>
<evidence type="ECO:0000259" key="22">
    <source>
        <dbReference type="PROSITE" id="PS50089"/>
    </source>
</evidence>
<organism evidence="24 25">
    <name type="scientific">Brachionus calyciflorus</name>
    <dbReference type="NCBI Taxonomy" id="104777"/>
    <lineage>
        <taxon>Eukaryota</taxon>
        <taxon>Metazoa</taxon>
        <taxon>Spiralia</taxon>
        <taxon>Gnathifera</taxon>
        <taxon>Rotifera</taxon>
        <taxon>Eurotatoria</taxon>
        <taxon>Monogononta</taxon>
        <taxon>Pseudotrocha</taxon>
        <taxon>Ploima</taxon>
        <taxon>Brachionidae</taxon>
        <taxon>Brachionus</taxon>
    </lineage>
</organism>
<evidence type="ECO:0000256" key="15">
    <source>
        <dbReference type="ARBA" id="ARBA00032478"/>
    </source>
</evidence>
<evidence type="ECO:0000313" key="25">
    <source>
        <dbReference type="Proteomes" id="UP000663879"/>
    </source>
</evidence>
<feature type="compositionally biased region" description="Basic and acidic residues" evidence="20">
    <location>
        <begin position="514"/>
        <end position="535"/>
    </location>
</feature>
<dbReference type="SUPFAM" id="SSF52156">
    <property type="entry name" value="Initiation factor IF2/eIF5b, domain 3"/>
    <property type="match status" value="1"/>
</dbReference>
<dbReference type="PANTHER" id="PTHR43381">
    <property type="entry name" value="TRANSLATION INITIATION FACTOR IF-2-RELATED"/>
    <property type="match status" value="1"/>
</dbReference>
<keyword evidence="19" id="KW-0175">Coiled coil</keyword>
<dbReference type="CDD" id="cd16266">
    <property type="entry name" value="IF2_aeIF5B_IV"/>
    <property type="match status" value="1"/>
</dbReference>
<reference evidence="24" key="1">
    <citation type="submission" date="2021-02" db="EMBL/GenBank/DDBJ databases">
        <authorList>
            <person name="Nowell W R."/>
        </authorList>
    </citation>
    <scope>NUCLEOTIDE SEQUENCE</scope>
    <source>
        <strain evidence="24">Ploen Becks lab</strain>
    </source>
</reference>
<dbReference type="InterPro" id="IPR029459">
    <property type="entry name" value="EFTU-type"/>
</dbReference>
<keyword evidence="6" id="KW-0963">Cytoplasm</keyword>
<evidence type="ECO:0000259" key="23">
    <source>
        <dbReference type="PROSITE" id="PS51722"/>
    </source>
</evidence>
<evidence type="ECO:0000256" key="2">
    <source>
        <dbReference type="ARBA" id="ARBA00004496"/>
    </source>
</evidence>
<dbReference type="EMBL" id="CAJNOC010000191">
    <property type="protein sequence ID" value="CAF0725004.1"/>
    <property type="molecule type" value="Genomic_DNA"/>
</dbReference>
<dbReference type="InterPro" id="IPR023115">
    <property type="entry name" value="TIF_IF2_dom3"/>
</dbReference>
<dbReference type="Pfam" id="PF00009">
    <property type="entry name" value="GTP_EFTU"/>
    <property type="match status" value="1"/>
</dbReference>
<evidence type="ECO:0000256" key="16">
    <source>
        <dbReference type="ARBA" id="ARBA00053410"/>
    </source>
</evidence>
<keyword evidence="21" id="KW-0472">Membrane</keyword>
<feature type="transmembrane region" description="Helical" evidence="21">
    <location>
        <begin position="354"/>
        <end position="376"/>
    </location>
</feature>
<dbReference type="GO" id="GO:0005525">
    <property type="term" value="F:GTP binding"/>
    <property type="evidence" value="ECO:0007669"/>
    <property type="project" value="UniProtKB-KW"/>
</dbReference>
<dbReference type="Pfam" id="PF11987">
    <property type="entry name" value="IF-2"/>
    <property type="match status" value="1"/>
</dbReference>
<dbReference type="FunFam" id="2.40.30.10:FF:000013">
    <property type="entry name" value="eukaryotic translation initiation factor 5B"/>
    <property type="match status" value="1"/>
</dbReference>
<dbReference type="GO" id="GO:0003924">
    <property type="term" value="F:GTPase activity"/>
    <property type="evidence" value="ECO:0007669"/>
    <property type="project" value="InterPro"/>
</dbReference>
<feature type="coiled-coil region" evidence="19">
    <location>
        <begin position="150"/>
        <end position="177"/>
    </location>
</feature>
<dbReference type="Proteomes" id="UP000663879">
    <property type="component" value="Unassembled WGS sequence"/>
</dbReference>
<dbReference type="PROSITE" id="PS50089">
    <property type="entry name" value="ZF_RING_2"/>
    <property type="match status" value="1"/>
</dbReference>
<feature type="compositionally biased region" description="Basic and acidic residues" evidence="20">
    <location>
        <begin position="478"/>
        <end position="505"/>
    </location>
</feature>
<dbReference type="InterPro" id="IPR000795">
    <property type="entry name" value="T_Tr_GTP-bd_dom"/>
</dbReference>
<dbReference type="Gene3D" id="3.40.50.300">
    <property type="entry name" value="P-loop containing nucleotide triphosphate hydrolases"/>
    <property type="match status" value="1"/>
</dbReference>
<feature type="compositionally biased region" description="Basic and acidic residues" evidence="20">
    <location>
        <begin position="643"/>
        <end position="653"/>
    </location>
</feature>
<dbReference type="InterPro" id="IPR013083">
    <property type="entry name" value="Znf_RING/FYVE/PHD"/>
</dbReference>
<comment type="subcellular location">
    <subcellularLocation>
        <location evidence="2">Cytoplasm</location>
    </subcellularLocation>
</comment>
<dbReference type="InterPro" id="IPR001841">
    <property type="entry name" value="Znf_RING"/>
</dbReference>
<evidence type="ECO:0000256" key="6">
    <source>
        <dbReference type="ARBA" id="ARBA00022490"/>
    </source>
</evidence>
<dbReference type="GO" id="GO:0003743">
    <property type="term" value="F:translation initiation factor activity"/>
    <property type="evidence" value="ECO:0007669"/>
    <property type="project" value="UniProtKB-KW"/>
</dbReference>
<feature type="region of interest" description="Disordered" evidence="20">
    <location>
        <begin position="425"/>
        <end position="766"/>
    </location>
</feature>
<feature type="compositionally biased region" description="Basic and acidic residues" evidence="20">
    <location>
        <begin position="550"/>
        <end position="620"/>
    </location>
</feature>
<dbReference type="Pfam" id="PF14447">
    <property type="entry name" value="Prok-RING_4"/>
    <property type="match status" value="1"/>
</dbReference>
<dbReference type="NCBIfam" id="NF003078">
    <property type="entry name" value="PRK04004.1"/>
    <property type="match status" value="1"/>
</dbReference>
<feature type="transmembrane region" description="Helical" evidence="21">
    <location>
        <begin position="278"/>
        <end position="305"/>
    </location>
</feature>
<feature type="domain" description="Tr-type G" evidence="23">
    <location>
        <begin position="789"/>
        <end position="1007"/>
    </location>
</feature>
<evidence type="ECO:0000256" key="5">
    <source>
        <dbReference type="ARBA" id="ARBA00013824"/>
    </source>
</evidence>
<feature type="compositionally biased region" description="Acidic residues" evidence="20">
    <location>
        <begin position="736"/>
        <end position="762"/>
    </location>
</feature>
<proteinExistence type="inferred from homology"/>
<dbReference type="FunFam" id="3.40.50.300:FF:000112">
    <property type="entry name" value="Eukaryotic translation initiation factor 5B"/>
    <property type="match status" value="1"/>
</dbReference>
<feature type="compositionally biased region" description="Low complexity" evidence="20">
    <location>
        <begin position="708"/>
        <end position="722"/>
    </location>
</feature>
<evidence type="ECO:0000256" key="21">
    <source>
        <dbReference type="SAM" id="Phobius"/>
    </source>
</evidence>
<dbReference type="SUPFAM" id="SSF57850">
    <property type="entry name" value="RING/U-box"/>
    <property type="match status" value="1"/>
</dbReference>
<dbReference type="SUPFAM" id="SSF52540">
    <property type="entry name" value="P-loop containing nucleoside triphosphate hydrolases"/>
    <property type="match status" value="1"/>
</dbReference>
<evidence type="ECO:0000256" key="8">
    <source>
        <dbReference type="ARBA" id="ARBA00022723"/>
    </source>
</evidence>
<sequence length="1390" mass="158858">MTSEIFQKQDVLKFECELCLENYNLFDKKPHSLVPCGHALCLECFNNLHKSACPFCRIKIENKIPNWEIVKRLPKPTIPIIFYQIEIKINSLNSVCDELNSVVTTLNGEIKDKIELVINELNNSDYTNNDKLKMILKKIDDNNQENLELVSNLTKTIESYKNKLELDENKYNSENLKKYKIEIEKLTAKSMDKINVYGKELNEFRELFKNNPKLNNEFIGKLEKYFLENSKNDSLNQQLNSIFSANIIRPAASQFPNDSNSSSNPEQETLHFNTVQKFVIVMVVLIILIFLMVYPTAMIIIGALHLNECPINYLIPIWLIVGGSSGVIVEILTAYVFVYSLFRTFRHRTFAEKIIFIFLIIVPFFTVTVFNIAWFFTGNAWIYPLHKDVQSINRDNSTTYCNSTNNKDKMADDDMETLMAQMEREYAEEEERKKSDKKKKKGGKAKDENEDESVDQKPKKEEKKPKKKEAAPKPAPTKVEEKEVIEEPKKEDAKKAKKKETKETKPVTGPAPVPEEKKEPEPEAPSKAKKGEKAGAKKKPAAGVSALKEALAKAREQEEAMQREEEEKIRKEEEARQKRLEQERLEKERKEKKKQKEKERIARLKQEGKFETKEQKEARQRALLQLQAMGAKIPTTTETPAETEEKMKKSKFEKPKKKQTQAQEKEEEEQDQKENVPEQVEENQVEKEEKIKENWWDSEEEEPEQDQENVSTISKATTTATSGVHSATTESLKREEEEETEESEGESEEEEEESESEPEDADLPLMERVRRRLQKRHEEAEKIRSSENLRSPVICVLGHVDTGKTKILDNLRRTRVQEDEAGGITQQIGATNVPIETIQERTKMCRDIYKNLIKIPGFLIIDTPGHESFKSLRTRGSSLCDIAILVIDIMHGLEPQTIESLNILKDKKTPFLVALNKIDRLFDFKSNPSADVVQVLESQPHNTKMEFEKRTTDIIVQLAEQGLNAALYYKNPDPKTYISLVPTSAHTSDGIGNLMALITDFTQTILSKRVSYSKELQCTVMEVKAIPGLGTTIDVCLVNGKLKLCDTIVVPGQEGPIVTQIRGLLLPQPNRELRVKNSYRNNKEVLGAQGVKIAAKELEKAMAGLPLFVANKEDEVEFFKNELQTMLRQALSSIKLSDTGVFVQASTLGSLEALLEFLRTSKIPYAGISIGPVHKKDVTIASIMLEKDPQYAVILAFDVKVEREAQDLADNVGVKIFTADIIYHLFDKFIGYRDELKRQKREEFKDVAVFPFKARIIPQFIFNTRDPIVCGVKIEAGFIKIGSPICAICEDTTKEREGKELFVDLGRVTSIEFNHKQMDVGKTGQEVCIKIENTTGGAPKLLGRHFLETDQLVSKISRESIDAVKNYFREEMTKADWQLIIDLKRKFHII</sequence>
<keyword evidence="21" id="KW-0812">Transmembrane</keyword>
<evidence type="ECO:0000256" key="12">
    <source>
        <dbReference type="ARBA" id="ARBA00022833"/>
    </source>
</evidence>
<keyword evidence="13" id="KW-0648">Protein biosynthesis</keyword>
<evidence type="ECO:0000256" key="7">
    <source>
        <dbReference type="ARBA" id="ARBA00022540"/>
    </source>
</evidence>
<dbReference type="NCBIfam" id="TIGR00231">
    <property type="entry name" value="small_GTP"/>
    <property type="match status" value="1"/>
</dbReference>
<comment type="cofactor">
    <cofactor evidence="1">
        <name>a monovalent cation</name>
        <dbReference type="ChEBI" id="CHEBI:60242"/>
    </cofactor>
</comment>
<feature type="compositionally biased region" description="Acidic residues" evidence="20">
    <location>
        <begin position="696"/>
        <end position="707"/>
    </location>
</feature>
<keyword evidence="11" id="KW-0378">Hydrolase</keyword>
<dbReference type="CDD" id="cd03703">
    <property type="entry name" value="aeIF5B_II"/>
    <property type="match status" value="1"/>
</dbReference>
<keyword evidence="12" id="KW-0862">Zinc</keyword>
<dbReference type="Gene3D" id="3.40.50.10050">
    <property type="entry name" value="Translation initiation factor IF- 2, domain 3"/>
    <property type="match status" value="1"/>
</dbReference>
<accession>A0A813MK51</accession>
<evidence type="ECO:0000256" key="19">
    <source>
        <dbReference type="SAM" id="Coils"/>
    </source>
</evidence>
<protein>
    <recommendedName>
        <fullName evidence="5">Eukaryotic translation initiation factor 5B</fullName>
        <ecNumber evidence="4">3.6.5.3</ecNumber>
    </recommendedName>
    <alternativeName>
        <fullName evidence="15">Translation initiation factor IF-2</fullName>
    </alternativeName>
</protein>
<evidence type="ECO:0000256" key="11">
    <source>
        <dbReference type="ARBA" id="ARBA00022801"/>
    </source>
</evidence>
<evidence type="ECO:0000313" key="24">
    <source>
        <dbReference type="EMBL" id="CAF0725004.1"/>
    </source>
</evidence>
<dbReference type="FunFam" id="3.40.50.10050:FF:000002">
    <property type="entry name" value="Eukaryotic translation initiation factor 5B"/>
    <property type="match status" value="1"/>
</dbReference>
<evidence type="ECO:0000256" key="9">
    <source>
        <dbReference type="ARBA" id="ARBA00022741"/>
    </source>
</evidence>
<dbReference type="Gene3D" id="2.40.30.10">
    <property type="entry name" value="Translation factors"/>
    <property type="match status" value="2"/>
</dbReference>
<dbReference type="GO" id="GO:0008270">
    <property type="term" value="F:zinc ion binding"/>
    <property type="evidence" value="ECO:0007669"/>
    <property type="project" value="UniProtKB-KW"/>
</dbReference>
<comment type="similarity">
    <text evidence="3">Belongs to the TRAFAC class translation factor GTPase superfamily. Classic translation factor GTPase family. IF-2 subfamily.</text>
</comment>
<comment type="caution">
    <text evidence="24">The sequence shown here is derived from an EMBL/GenBank/DDBJ whole genome shotgun (WGS) entry which is preliminary data.</text>
</comment>
<evidence type="ECO:0000256" key="3">
    <source>
        <dbReference type="ARBA" id="ARBA00007733"/>
    </source>
</evidence>
<keyword evidence="21" id="KW-1133">Transmembrane helix</keyword>
<dbReference type="OrthoDB" id="4928at2759"/>
<dbReference type="PRINTS" id="PR00315">
    <property type="entry name" value="ELONGATNFCT"/>
</dbReference>
<dbReference type="InterPro" id="IPR009000">
    <property type="entry name" value="Transl_B-barrel_sf"/>
</dbReference>
<keyword evidence="8" id="KW-0479">Metal-binding</keyword>
<comment type="subunit">
    <text evidence="17">Interacts through its C-terminal domain (CTD) with the CTD of eIF1A (EIF1AX) or with the CTD of EIF5 (mutually exclusive) through a common binding site. Interacts with eIF1A (EIF1AX) from the location of the start codon by the 43S complex until the formation of the 80S complex. Interacts with ANXA5 in a calcium and phospholipid-dependent manner.</text>
</comment>
<evidence type="ECO:0000256" key="4">
    <source>
        <dbReference type="ARBA" id="ARBA00011986"/>
    </source>
</evidence>
<evidence type="ECO:0000256" key="10">
    <source>
        <dbReference type="ARBA" id="ARBA00022771"/>
    </source>
</evidence>
<keyword evidence="7" id="KW-0396">Initiation factor</keyword>
<evidence type="ECO:0000256" key="18">
    <source>
        <dbReference type="PROSITE-ProRule" id="PRU00175"/>
    </source>
</evidence>
<dbReference type="GO" id="GO:0005739">
    <property type="term" value="C:mitochondrion"/>
    <property type="evidence" value="ECO:0007669"/>
    <property type="project" value="TreeGrafter"/>
</dbReference>
<evidence type="ECO:0000256" key="17">
    <source>
        <dbReference type="ARBA" id="ARBA00061781"/>
    </source>
</evidence>
<comment type="function">
    <text evidence="16">Plays a role in translation initiation. Ribosome-dependent GTPase that promotes the joining of the 60S ribosomal subunit to the pre-initiation complex to form the 80S initiation complex with the initiator methionine-tRNA in the P-site base paired to the start codon. Together with eIF1A (EIF1AX), actively orients the initiator methionine-tRNA in a conformation that allows 60S ribosomal subunit joining to form the 80S initiation complex. Is released after formation of the 80S initiation complex. Its GTPase activity is not essential for ribosomal subunits joining, but GTP hydrolysis is needed for eIF1A (EIF1AX) ejection quickly followed by EIF5B release to form elongation-competent ribosomes. In contrast to its procaryotic homolog, does not promote recruitment of Met-rRNA to the small ribosomal subunit.</text>
</comment>
<dbReference type="InterPro" id="IPR005225">
    <property type="entry name" value="Small_GTP-bd"/>
</dbReference>
<dbReference type="InterPro" id="IPR036925">
    <property type="entry name" value="TIF_IF2_dom3_sf"/>
</dbReference>
<dbReference type="FunFam" id="2.40.30.10:FF:000026">
    <property type="entry name" value="Eukaryotic translation initiation factor 5B"/>
    <property type="match status" value="1"/>
</dbReference>
<keyword evidence="10 18" id="KW-0863">Zinc-finger</keyword>
<dbReference type="InterPro" id="IPR015760">
    <property type="entry name" value="TIF_IF2"/>
</dbReference>
<evidence type="ECO:0000256" key="13">
    <source>
        <dbReference type="ARBA" id="ARBA00022917"/>
    </source>
</evidence>
<evidence type="ECO:0000256" key="20">
    <source>
        <dbReference type="SAM" id="MobiDB-lite"/>
    </source>
</evidence>
<keyword evidence="9" id="KW-0547">Nucleotide-binding</keyword>
<feature type="compositionally biased region" description="Basic and acidic residues" evidence="20">
    <location>
        <begin position="454"/>
        <end position="471"/>
    </location>
</feature>
<name>A0A813MK51_9BILA</name>
<dbReference type="Gene3D" id="3.30.40.10">
    <property type="entry name" value="Zinc/RING finger domain, C3HC4 (zinc finger)"/>
    <property type="match status" value="1"/>
</dbReference>
<dbReference type="EC" id="3.6.5.3" evidence="4"/>
<gene>
    <name evidence="24" type="ORF">OXX778_LOCUS2456</name>
</gene>